<keyword evidence="5 9" id="KW-0472">Membrane</keyword>
<keyword evidence="4 8" id="KW-0297">G-protein coupled receptor</keyword>
<comment type="caution">
    <text evidence="11">The sequence shown here is derived from an EMBL/GenBank/DDBJ whole genome shotgun (WGS) entry which is preliminary data.</text>
</comment>
<evidence type="ECO:0000256" key="4">
    <source>
        <dbReference type="ARBA" id="ARBA00023040"/>
    </source>
</evidence>
<dbReference type="CDD" id="cd00637">
    <property type="entry name" value="7tm_classA_rhodopsin-like"/>
    <property type="match status" value="1"/>
</dbReference>
<comment type="subcellular location">
    <subcellularLocation>
        <location evidence="1">Membrane</location>
        <topology evidence="1">Multi-pass membrane protein</topology>
    </subcellularLocation>
</comment>
<evidence type="ECO:0000313" key="11">
    <source>
        <dbReference type="EMBL" id="KAJ7381841.1"/>
    </source>
</evidence>
<dbReference type="PANTHER" id="PTHR24243:SF208">
    <property type="entry name" value="PYROKININ-1 RECEPTOR"/>
    <property type="match status" value="1"/>
</dbReference>
<evidence type="ECO:0000256" key="2">
    <source>
        <dbReference type="ARBA" id="ARBA00022692"/>
    </source>
</evidence>
<comment type="similarity">
    <text evidence="8">Belongs to the G-protein coupled receptor 1 family.</text>
</comment>
<gene>
    <name evidence="11" type="primary">NMUR1_2</name>
    <name evidence="11" type="ORF">OS493_038726</name>
</gene>
<feature type="transmembrane region" description="Helical" evidence="9">
    <location>
        <begin position="113"/>
        <end position="134"/>
    </location>
</feature>
<dbReference type="PROSITE" id="PS00237">
    <property type="entry name" value="G_PROTEIN_RECEP_F1_1"/>
    <property type="match status" value="1"/>
</dbReference>
<dbReference type="AlphaFoldDB" id="A0A9W9ZHH8"/>
<feature type="transmembrane region" description="Helical" evidence="9">
    <location>
        <begin position="25"/>
        <end position="48"/>
    </location>
</feature>
<dbReference type="Proteomes" id="UP001163046">
    <property type="component" value="Unassembled WGS sequence"/>
</dbReference>
<keyword evidence="3 9" id="KW-1133">Transmembrane helix</keyword>
<evidence type="ECO:0000256" key="1">
    <source>
        <dbReference type="ARBA" id="ARBA00004141"/>
    </source>
</evidence>
<name>A0A9W9ZHH8_9CNID</name>
<evidence type="ECO:0000313" key="12">
    <source>
        <dbReference type="Proteomes" id="UP001163046"/>
    </source>
</evidence>
<evidence type="ECO:0000256" key="9">
    <source>
        <dbReference type="SAM" id="Phobius"/>
    </source>
</evidence>
<proteinExistence type="inferred from homology"/>
<protein>
    <submittedName>
        <fullName evidence="11">Neuromedin U receptor</fullName>
    </submittedName>
</protein>
<keyword evidence="6 8" id="KW-0675">Receptor</keyword>
<dbReference type="PROSITE" id="PS50262">
    <property type="entry name" value="G_PROTEIN_RECEP_F1_2"/>
    <property type="match status" value="1"/>
</dbReference>
<keyword evidence="7 8" id="KW-0807">Transducer</keyword>
<evidence type="ECO:0000256" key="6">
    <source>
        <dbReference type="ARBA" id="ARBA00023170"/>
    </source>
</evidence>
<keyword evidence="2 8" id="KW-0812">Transmembrane</keyword>
<dbReference type="PRINTS" id="PR00237">
    <property type="entry name" value="GPCRRHODOPSN"/>
</dbReference>
<evidence type="ECO:0000256" key="5">
    <source>
        <dbReference type="ARBA" id="ARBA00023136"/>
    </source>
</evidence>
<dbReference type="InterPro" id="IPR000276">
    <property type="entry name" value="GPCR_Rhodpsn"/>
</dbReference>
<dbReference type="EMBL" id="MU825988">
    <property type="protein sequence ID" value="KAJ7381841.1"/>
    <property type="molecule type" value="Genomic_DNA"/>
</dbReference>
<evidence type="ECO:0000256" key="8">
    <source>
        <dbReference type="RuleBase" id="RU000688"/>
    </source>
</evidence>
<accession>A0A9W9ZHH8</accession>
<dbReference type="SUPFAM" id="SSF81321">
    <property type="entry name" value="Family A G protein-coupled receptor-like"/>
    <property type="match status" value="1"/>
</dbReference>
<sequence>MNNSTTQQLDINNHEPPCSQLVSTLFTVVLSIVSLAAFIGNILVIATFRKTTTLRTSTNYYLVNMAISDLFCGCFNWPLYATEGMLTSRVFITEPLASVVCKLGMYFRVISQVVSILSLVLIAVDRYVAIVFPLKITVLRRKRVRLALSLLTWIIPVASGLPYYLYTKIVKVNDQAFCRTMLSTSVNAIYNGVGFVIF</sequence>
<reference evidence="11" key="1">
    <citation type="submission" date="2023-01" db="EMBL/GenBank/DDBJ databases">
        <title>Genome assembly of the deep-sea coral Lophelia pertusa.</title>
        <authorList>
            <person name="Herrera S."/>
            <person name="Cordes E."/>
        </authorList>
    </citation>
    <scope>NUCLEOTIDE SEQUENCE</scope>
    <source>
        <strain evidence="11">USNM1676648</strain>
        <tissue evidence="11">Polyp</tissue>
    </source>
</reference>
<feature type="transmembrane region" description="Helical" evidence="9">
    <location>
        <begin position="60"/>
        <end position="80"/>
    </location>
</feature>
<dbReference type="Gene3D" id="1.20.1070.10">
    <property type="entry name" value="Rhodopsin 7-helix transmembrane proteins"/>
    <property type="match status" value="1"/>
</dbReference>
<keyword evidence="12" id="KW-1185">Reference proteome</keyword>
<evidence type="ECO:0000256" key="3">
    <source>
        <dbReference type="ARBA" id="ARBA00022989"/>
    </source>
</evidence>
<dbReference type="GO" id="GO:0004930">
    <property type="term" value="F:G protein-coupled receptor activity"/>
    <property type="evidence" value="ECO:0007669"/>
    <property type="project" value="UniProtKB-KW"/>
</dbReference>
<organism evidence="11 12">
    <name type="scientific">Desmophyllum pertusum</name>
    <dbReference type="NCBI Taxonomy" id="174260"/>
    <lineage>
        <taxon>Eukaryota</taxon>
        <taxon>Metazoa</taxon>
        <taxon>Cnidaria</taxon>
        <taxon>Anthozoa</taxon>
        <taxon>Hexacorallia</taxon>
        <taxon>Scleractinia</taxon>
        <taxon>Caryophylliina</taxon>
        <taxon>Caryophylliidae</taxon>
        <taxon>Desmophyllum</taxon>
    </lineage>
</organism>
<dbReference type="GO" id="GO:0016020">
    <property type="term" value="C:membrane"/>
    <property type="evidence" value="ECO:0007669"/>
    <property type="project" value="UniProtKB-SubCell"/>
</dbReference>
<dbReference type="InterPro" id="IPR017452">
    <property type="entry name" value="GPCR_Rhodpsn_7TM"/>
</dbReference>
<evidence type="ECO:0000259" key="10">
    <source>
        <dbReference type="PROSITE" id="PS50262"/>
    </source>
</evidence>
<dbReference type="Pfam" id="PF00001">
    <property type="entry name" value="7tm_1"/>
    <property type="match status" value="1"/>
</dbReference>
<dbReference type="PANTHER" id="PTHR24243">
    <property type="entry name" value="G-PROTEIN COUPLED RECEPTOR"/>
    <property type="match status" value="1"/>
</dbReference>
<feature type="transmembrane region" description="Helical" evidence="9">
    <location>
        <begin position="146"/>
        <end position="166"/>
    </location>
</feature>
<feature type="domain" description="G-protein coupled receptors family 1 profile" evidence="10">
    <location>
        <begin position="40"/>
        <end position="198"/>
    </location>
</feature>
<evidence type="ECO:0000256" key="7">
    <source>
        <dbReference type="ARBA" id="ARBA00023224"/>
    </source>
</evidence>